<feature type="transmembrane region" description="Helical" evidence="1">
    <location>
        <begin position="84"/>
        <end position="102"/>
    </location>
</feature>
<evidence type="ECO:0000313" key="3">
    <source>
        <dbReference type="Proteomes" id="UP000593580"/>
    </source>
</evidence>
<keyword evidence="3" id="KW-1185">Reference proteome</keyword>
<gene>
    <name evidence="2" type="ORF">FM071_00835</name>
</gene>
<dbReference type="KEGG" id="spal:FM071_00835"/>
<keyword evidence="1" id="KW-0812">Transmembrane</keyword>
<protein>
    <submittedName>
        <fullName evidence="2">Uncharacterized protein</fullName>
    </submittedName>
</protein>
<proteinExistence type="predicted"/>
<name>A0A7M1B5W9_9BACT</name>
<evidence type="ECO:0000256" key="1">
    <source>
        <dbReference type="SAM" id="Phobius"/>
    </source>
</evidence>
<dbReference type="EMBL" id="CP041406">
    <property type="protein sequence ID" value="QOP44916.1"/>
    <property type="molecule type" value="Genomic_DNA"/>
</dbReference>
<accession>A0A7M1B5W9</accession>
<evidence type="ECO:0000313" key="2">
    <source>
        <dbReference type="EMBL" id="QOP44916.1"/>
    </source>
</evidence>
<feature type="transmembrane region" description="Helical" evidence="1">
    <location>
        <begin position="12"/>
        <end position="36"/>
    </location>
</feature>
<reference evidence="2 3" key="1">
    <citation type="submission" date="2019-07" db="EMBL/GenBank/DDBJ databases">
        <title>Sulfurimonas paralvinellae sp. nov., a novel mesophilic, hydrogen- and sulfur-oxidizing chemolithoautotroph within the Epsilonproteo- bacteria isolated from a deep-sea hydrothermal vent polychaete nest, reclassification of Thiomicrospira denitrificans as Sulfurimonas denitrificans comb. nov. and emended description of the genus Sulfurimonas.</title>
        <authorList>
            <person name="Wang S."/>
            <person name="Jiang L."/>
            <person name="Shao Z."/>
        </authorList>
    </citation>
    <scope>NUCLEOTIDE SEQUENCE [LARGE SCALE GENOMIC DNA]</scope>
    <source>
        <strain evidence="2 3">GO25</strain>
    </source>
</reference>
<organism evidence="2 3">
    <name type="scientific">Sulfurimonas paralvinellae</name>
    <dbReference type="NCBI Taxonomy" id="317658"/>
    <lineage>
        <taxon>Bacteria</taxon>
        <taxon>Pseudomonadati</taxon>
        <taxon>Campylobacterota</taxon>
        <taxon>Epsilonproteobacteria</taxon>
        <taxon>Campylobacterales</taxon>
        <taxon>Sulfurimonadaceae</taxon>
        <taxon>Sulfurimonas</taxon>
    </lineage>
</organism>
<dbReference type="Proteomes" id="UP000593580">
    <property type="component" value="Chromosome"/>
</dbReference>
<keyword evidence="1" id="KW-1133">Transmembrane helix</keyword>
<keyword evidence="1" id="KW-0472">Membrane</keyword>
<sequence length="379" mass="44882">MDKLFTFYTHHFYLLFSIHIFITLMLALFISRYALIRFPKECSKDRYRLEALKDRSAFFKFLFFASLHKNNPLSIFLFVVSFNLAIPFAGYFLTLWLFWYMVHVKYQAKAVQTNMLNLDEFETSFLKIERTFGEGSMINLIENSYIPKSKKIKALSILANNPSPISLSIIKQTLTNDDDEIRLFGYAILNKTEKNINDRINKYLDVIRKESTKGEARDEKKVAFASKELAFLYWEMVYTELSHESLKKNFLNSALLYLNLAQEFYMQELNQLTEEFHEKKQSPSFNRTLEDLYFTCSSIYTLKGRIFTLKQNYEKAQEYFTLAESLIDEKSTAILPYLAEVYFITKRYSIVKSILNHSHDLAYNPKLYPLIKQWESSYE</sequence>
<dbReference type="AlphaFoldDB" id="A0A7M1B5W9"/>